<evidence type="ECO:0000313" key="3">
    <source>
        <dbReference type="Proteomes" id="UP000325672"/>
    </source>
</evidence>
<protein>
    <submittedName>
        <fullName evidence="2">Uncharacterized protein</fullName>
    </submittedName>
</protein>
<keyword evidence="1" id="KW-1133">Transmembrane helix</keyword>
<organism evidence="2 3">
    <name type="scientific">Aspergillus pseudotamarii</name>
    <dbReference type="NCBI Taxonomy" id="132259"/>
    <lineage>
        <taxon>Eukaryota</taxon>
        <taxon>Fungi</taxon>
        <taxon>Dikarya</taxon>
        <taxon>Ascomycota</taxon>
        <taxon>Pezizomycotina</taxon>
        <taxon>Eurotiomycetes</taxon>
        <taxon>Eurotiomycetidae</taxon>
        <taxon>Eurotiales</taxon>
        <taxon>Aspergillaceae</taxon>
        <taxon>Aspergillus</taxon>
        <taxon>Aspergillus subgen. Circumdati</taxon>
    </lineage>
</organism>
<reference evidence="2 3" key="1">
    <citation type="submission" date="2019-04" db="EMBL/GenBank/DDBJ databases">
        <title>Friends and foes A comparative genomics study of 23 Aspergillus species from section Flavi.</title>
        <authorList>
            <consortium name="DOE Joint Genome Institute"/>
            <person name="Kjaerbolling I."/>
            <person name="Vesth T."/>
            <person name="Frisvad J.C."/>
            <person name="Nybo J.L."/>
            <person name="Theobald S."/>
            <person name="Kildgaard S."/>
            <person name="Isbrandt T."/>
            <person name="Kuo A."/>
            <person name="Sato A."/>
            <person name="Lyhne E.K."/>
            <person name="Kogle M.E."/>
            <person name="Wiebenga A."/>
            <person name="Kun R.S."/>
            <person name="Lubbers R.J."/>
            <person name="Makela M.R."/>
            <person name="Barry K."/>
            <person name="Chovatia M."/>
            <person name="Clum A."/>
            <person name="Daum C."/>
            <person name="Haridas S."/>
            <person name="He G."/>
            <person name="LaButti K."/>
            <person name="Lipzen A."/>
            <person name="Mondo S."/>
            <person name="Riley R."/>
            <person name="Salamov A."/>
            <person name="Simmons B.A."/>
            <person name="Magnuson J.K."/>
            <person name="Henrissat B."/>
            <person name="Mortensen U.H."/>
            <person name="Larsen T.O."/>
            <person name="Devries R.P."/>
            <person name="Grigoriev I.V."/>
            <person name="Machida M."/>
            <person name="Baker S.E."/>
            <person name="Andersen M.R."/>
        </authorList>
    </citation>
    <scope>NUCLEOTIDE SEQUENCE [LARGE SCALE GENOMIC DNA]</scope>
    <source>
        <strain evidence="2 3">CBS 117625</strain>
    </source>
</reference>
<dbReference type="RefSeq" id="XP_031914101.1">
    <property type="nucleotide sequence ID" value="XM_032054428.1"/>
</dbReference>
<dbReference type="GeneID" id="43638638"/>
<feature type="transmembrane region" description="Helical" evidence="1">
    <location>
        <begin position="84"/>
        <end position="107"/>
    </location>
</feature>
<keyword evidence="1" id="KW-0472">Membrane</keyword>
<dbReference type="AlphaFoldDB" id="A0A5N6STM5"/>
<dbReference type="EMBL" id="ML743573">
    <property type="protein sequence ID" value="KAE8138038.1"/>
    <property type="molecule type" value="Genomic_DNA"/>
</dbReference>
<name>A0A5N6STM5_ASPPS</name>
<evidence type="ECO:0000256" key="1">
    <source>
        <dbReference type="SAM" id="Phobius"/>
    </source>
</evidence>
<keyword evidence="3" id="KW-1185">Reference proteome</keyword>
<gene>
    <name evidence="2" type="ORF">BDV38DRAFT_245298</name>
</gene>
<feature type="non-terminal residue" evidence="2">
    <location>
        <position position="1"/>
    </location>
</feature>
<accession>A0A5N6STM5</accession>
<sequence>RADYFCAHVTGPWYITPRLGAPRSGEVPGPVICAPFWRSDIGVFWSCHPFPSASISCGCGLVDGLGVPLWDKPTTARYVSGLGWAWYIMLCFFGLVSVLGLGLGLVFSGFSRAFSPFFFFFF</sequence>
<evidence type="ECO:0000313" key="2">
    <source>
        <dbReference type="EMBL" id="KAE8138038.1"/>
    </source>
</evidence>
<proteinExistence type="predicted"/>
<keyword evidence="1" id="KW-0812">Transmembrane</keyword>
<dbReference type="Proteomes" id="UP000325672">
    <property type="component" value="Unassembled WGS sequence"/>
</dbReference>